<comment type="caution">
    <text evidence="2">The sequence shown here is derived from an EMBL/GenBank/DDBJ whole genome shotgun (WGS) entry which is preliminary data.</text>
</comment>
<evidence type="ECO:0000313" key="3">
    <source>
        <dbReference type="Proteomes" id="UP001221898"/>
    </source>
</evidence>
<keyword evidence="3" id="KW-1185">Reference proteome</keyword>
<gene>
    <name evidence="2" type="ORF">AAFF_G00238520</name>
</gene>
<feature type="region of interest" description="Disordered" evidence="1">
    <location>
        <begin position="56"/>
        <end position="77"/>
    </location>
</feature>
<dbReference type="AlphaFoldDB" id="A0AAD7W4G4"/>
<evidence type="ECO:0000256" key="1">
    <source>
        <dbReference type="SAM" id="MobiDB-lite"/>
    </source>
</evidence>
<organism evidence="2 3">
    <name type="scientific">Aldrovandia affinis</name>
    <dbReference type="NCBI Taxonomy" id="143900"/>
    <lineage>
        <taxon>Eukaryota</taxon>
        <taxon>Metazoa</taxon>
        <taxon>Chordata</taxon>
        <taxon>Craniata</taxon>
        <taxon>Vertebrata</taxon>
        <taxon>Euteleostomi</taxon>
        <taxon>Actinopterygii</taxon>
        <taxon>Neopterygii</taxon>
        <taxon>Teleostei</taxon>
        <taxon>Notacanthiformes</taxon>
        <taxon>Halosauridae</taxon>
        <taxon>Aldrovandia</taxon>
    </lineage>
</organism>
<protein>
    <submittedName>
        <fullName evidence="2">Uncharacterized protein</fullName>
    </submittedName>
</protein>
<proteinExistence type="predicted"/>
<evidence type="ECO:0000313" key="2">
    <source>
        <dbReference type="EMBL" id="KAJ8378547.1"/>
    </source>
</evidence>
<sequence length="77" mass="8694">MPTPTSPLHQATHIEEPELNRAPLSVLFRLEFEAASLSCTRHQAPLVARLAMTSTKEFRDERAQRPTVTWRARPSGV</sequence>
<dbReference type="Proteomes" id="UP001221898">
    <property type="component" value="Unassembled WGS sequence"/>
</dbReference>
<reference evidence="2" key="1">
    <citation type="journal article" date="2023" name="Science">
        <title>Genome structures resolve the early diversification of teleost fishes.</title>
        <authorList>
            <person name="Parey E."/>
            <person name="Louis A."/>
            <person name="Montfort J."/>
            <person name="Bouchez O."/>
            <person name="Roques C."/>
            <person name="Iampietro C."/>
            <person name="Lluch J."/>
            <person name="Castinel A."/>
            <person name="Donnadieu C."/>
            <person name="Desvignes T."/>
            <person name="Floi Bucao C."/>
            <person name="Jouanno E."/>
            <person name="Wen M."/>
            <person name="Mejri S."/>
            <person name="Dirks R."/>
            <person name="Jansen H."/>
            <person name="Henkel C."/>
            <person name="Chen W.J."/>
            <person name="Zahm M."/>
            <person name="Cabau C."/>
            <person name="Klopp C."/>
            <person name="Thompson A.W."/>
            <person name="Robinson-Rechavi M."/>
            <person name="Braasch I."/>
            <person name="Lecointre G."/>
            <person name="Bobe J."/>
            <person name="Postlethwait J.H."/>
            <person name="Berthelot C."/>
            <person name="Roest Crollius H."/>
            <person name="Guiguen Y."/>
        </authorList>
    </citation>
    <scope>NUCLEOTIDE SEQUENCE</scope>
    <source>
        <strain evidence="2">NC1722</strain>
    </source>
</reference>
<name>A0AAD7W4G4_9TELE</name>
<accession>A0AAD7W4G4</accession>
<dbReference type="EMBL" id="JAINUG010000317">
    <property type="protein sequence ID" value="KAJ8378547.1"/>
    <property type="molecule type" value="Genomic_DNA"/>
</dbReference>